<keyword evidence="2" id="KW-0808">Transferase</keyword>
<organism evidence="2 3">
    <name type="scientific">Hydrococcus rivularis NIES-593</name>
    <dbReference type="NCBI Taxonomy" id="1921803"/>
    <lineage>
        <taxon>Bacteria</taxon>
        <taxon>Bacillati</taxon>
        <taxon>Cyanobacteriota</taxon>
        <taxon>Cyanophyceae</taxon>
        <taxon>Pleurocapsales</taxon>
        <taxon>Hydrococcaceae</taxon>
        <taxon>Hydrococcus</taxon>
    </lineage>
</organism>
<keyword evidence="3" id="KW-1185">Reference proteome</keyword>
<dbReference type="SUPFAM" id="SSF82199">
    <property type="entry name" value="SET domain"/>
    <property type="match status" value="1"/>
</dbReference>
<dbReference type="InterPro" id="IPR046341">
    <property type="entry name" value="SET_dom_sf"/>
</dbReference>
<accession>A0A1U7HCU3</accession>
<reference evidence="2 3" key="1">
    <citation type="submission" date="2016-11" db="EMBL/GenBank/DDBJ databases">
        <title>Draft Genome Sequences of Nine Cyanobacterial Strains from Diverse Habitats.</title>
        <authorList>
            <person name="Zhu T."/>
            <person name="Hou S."/>
            <person name="Lu X."/>
            <person name="Hess W.R."/>
        </authorList>
    </citation>
    <scope>NUCLEOTIDE SEQUENCE [LARGE SCALE GENOMIC DNA]</scope>
    <source>
        <strain evidence="2 3">NIES-593</strain>
    </source>
</reference>
<dbReference type="AlphaFoldDB" id="A0A1U7HCU3"/>
<dbReference type="PROSITE" id="PS50280">
    <property type="entry name" value="SET"/>
    <property type="match status" value="1"/>
</dbReference>
<evidence type="ECO:0000313" key="3">
    <source>
        <dbReference type="Proteomes" id="UP000186868"/>
    </source>
</evidence>
<dbReference type="InterPro" id="IPR001214">
    <property type="entry name" value="SET_dom"/>
</dbReference>
<proteinExistence type="predicted"/>
<gene>
    <name evidence="2" type="ORF">NIES593_15615</name>
</gene>
<sequence length="217" mass="25344">MMHPHTRLGFVNETVGYGVFVTNFIPKGTIIWVLDELDPKLDEAQINSLDPLLQERVRIYGFRDTIYLDSKGKYLLCWDIGQFVNHSSQPTCLPTPYEFSIASRDIYAGEELTDDYRWYNIDHAFDYLLEDGTARRVKADDLFDCYKILESQAEEAMRCINKVEQPLRSLIKKKYLDKIEAVAEGKEPMDSLLRCYYENSRKEIFKTLSTRPNTRNS</sequence>
<comment type="caution">
    <text evidence="2">The sequence shown here is derived from an EMBL/GenBank/DDBJ whole genome shotgun (WGS) entry which is preliminary data.</text>
</comment>
<keyword evidence="2" id="KW-0489">Methyltransferase</keyword>
<feature type="domain" description="SET" evidence="1">
    <location>
        <begin position="4"/>
        <end position="117"/>
    </location>
</feature>
<dbReference type="EMBL" id="MRCB01000020">
    <property type="protein sequence ID" value="OKH21422.1"/>
    <property type="molecule type" value="Genomic_DNA"/>
</dbReference>
<dbReference type="Proteomes" id="UP000186868">
    <property type="component" value="Unassembled WGS sequence"/>
</dbReference>
<name>A0A1U7HCU3_9CYAN</name>
<dbReference type="Pfam" id="PF00856">
    <property type="entry name" value="SET"/>
    <property type="match status" value="1"/>
</dbReference>
<dbReference type="RefSeq" id="WP_073600470.1">
    <property type="nucleotide sequence ID" value="NZ_MRCB01000020.1"/>
</dbReference>
<protein>
    <submittedName>
        <fullName evidence="2">SET domain-containing protein-lysine N-methyltransferase</fullName>
    </submittedName>
</protein>
<evidence type="ECO:0000313" key="2">
    <source>
        <dbReference type="EMBL" id="OKH21422.1"/>
    </source>
</evidence>
<dbReference type="Gene3D" id="2.170.270.10">
    <property type="entry name" value="SET domain"/>
    <property type="match status" value="1"/>
</dbReference>
<dbReference type="STRING" id="1921803.NIES593_15615"/>
<dbReference type="GO" id="GO:0008168">
    <property type="term" value="F:methyltransferase activity"/>
    <property type="evidence" value="ECO:0007669"/>
    <property type="project" value="UniProtKB-KW"/>
</dbReference>
<dbReference type="GO" id="GO:0032259">
    <property type="term" value="P:methylation"/>
    <property type="evidence" value="ECO:0007669"/>
    <property type="project" value="UniProtKB-KW"/>
</dbReference>
<dbReference type="OrthoDB" id="166979at2"/>
<evidence type="ECO:0000259" key="1">
    <source>
        <dbReference type="PROSITE" id="PS50280"/>
    </source>
</evidence>